<evidence type="ECO:0000256" key="1">
    <source>
        <dbReference type="SAM" id="MobiDB-lite"/>
    </source>
</evidence>
<organism evidence="2 3">
    <name type="scientific">Methylobacterium jeotgali</name>
    <dbReference type="NCBI Taxonomy" id="381630"/>
    <lineage>
        <taxon>Bacteria</taxon>
        <taxon>Pseudomonadati</taxon>
        <taxon>Pseudomonadota</taxon>
        <taxon>Alphaproteobacteria</taxon>
        <taxon>Hyphomicrobiales</taxon>
        <taxon>Methylobacteriaceae</taxon>
        <taxon>Methylobacterium</taxon>
    </lineage>
</organism>
<dbReference type="EMBL" id="BPQR01000027">
    <property type="protein sequence ID" value="GJE06349.1"/>
    <property type="molecule type" value="Genomic_DNA"/>
</dbReference>
<reference evidence="2" key="1">
    <citation type="journal article" date="2021" name="Front. Microbiol.">
        <title>Comprehensive Comparative Genomics and Phenotyping of Methylobacterium Species.</title>
        <authorList>
            <person name="Alessa O."/>
            <person name="Ogura Y."/>
            <person name="Fujitani Y."/>
            <person name="Takami H."/>
            <person name="Hayashi T."/>
            <person name="Sahin N."/>
            <person name="Tani A."/>
        </authorList>
    </citation>
    <scope>NUCLEOTIDE SEQUENCE</scope>
    <source>
        <strain evidence="2">LMG 23639</strain>
    </source>
</reference>
<dbReference type="RefSeq" id="WP_238275017.1">
    <property type="nucleotide sequence ID" value="NZ_BPQR01000027.1"/>
</dbReference>
<feature type="region of interest" description="Disordered" evidence="1">
    <location>
        <begin position="743"/>
        <end position="770"/>
    </location>
</feature>
<proteinExistence type="predicted"/>
<evidence type="ECO:0000313" key="3">
    <source>
        <dbReference type="Proteomes" id="UP001055102"/>
    </source>
</evidence>
<reference evidence="2" key="2">
    <citation type="submission" date="2021-08" db="EMBL/GenBank/DDBJ databases">
        <authorList>
            <person name="Tani A."/>
            <person name="Ola A."/>
            <person name="Ogura Y."/>
            <person name="Katsura K."/>
            <person name="Hayashi T."/>
        </authorList>
    </citation>
    <scope>NUCLEOTIDE SEQUENCE</scope>
    <source>
        <strain evidence="2">LMG 23639</strain>
    </source>
</reference>
<accession>A0ABQ4SV38</accession>
<keyword evidence="3" id="KW-1185">Reference proteome</keyword>
<comment type="caution">
    <text evidence="2">The sequence shown here is derived from an EMBL/GenBank/DDBJ whole genome shotgun (WGS) entry which is preliminary data.</text>
</comment>
<feature type="compositionally biased region" description="Polar residues" evidence="1">
    <location>
        <begin position="965"/>
        <end position="1023"/>
    </location>
</feature>
<sequence>MSSIFDEPLAAGLGANAISFARADAFDGRSMAEALASAPDPDGALASEGLARSDVYENPGAYARLARKAYDQVLTSELTTSRQIVQERSYDGLIAAVERVSGVRLANPLRGGYADEALRDPGYSIDPITLQDNAPDRQRAIFEGKLDELARSDPRVSDALADARIDFAPAMIARRSQEDYEAAQADAPSGVGSIAATIAGGAPAMLRDPVNVLGLLVTGGESAAASVLGRLLSTVGREAAVNAGLTAVAQPFVQGNRAELGLSSGVEEGLKNVAMAAAVGGAFGGVFGGAREMLRGVPGPEGGVILHAVGSEMSDVAAVAGAPAVLRETSNGRRAFSEAVAYAEAPYTAPPPELVLALPPARADRLRVTSEELPAVAGAVETVDGKPATFGRFDARELQTDAAAFQYKGGGDIEGVTDRLRSVSQWDPLASGKVLVFEATDGTRYVADGHQRLGLAKRLAAENPEARVNLDGFLMREADGWTREDVRALAAKKNMQEGSGDAIDAARVLRDRPDLADGSLPTTAPMMRQALALARLSDTAWGMTVNGLVPASHAAAVGAMVADPLRHASVLSLLGKAQPETDRAARLLIGEALEAGFTAEHQIDLFGAADATRSLMAERVAVLDTALSQLRKDKRLFGTLSGSADAIESAGNVLARGTNEARADLAGRLEDILTRIARRTGPVSDALNRLAARNAAGEARPKLGREFLEEVQGIIDRRGLVGLLADPELRPARVVEPGTPEAVRAAESLPPASDSPQRAPARPEPDLAQETPVRAIGSVMELRAGQAGRSVEDVHARATAFQPELATAGGEIAEETGARFMNPGVKQIETAREKIARKGYRDASSLTDLARGGFAVDTPAQADAVVASLGRRFDILDEGWKTSEGGYVDRKVLVRAPDGTVAEIQIAAAAMWKAKKSGGQELYNAWRSAGPDVDNEPLKARSVALYSAAMEGADASWKSVGGITSGPNTGSNVARQTGSAMTDPVKNTSRSSTLLQEPPGSSTANALPAETSSRAGRQSQLMNDATGASEPNMAAGAREGNAPPPATAVQGEPSLFDAVPLGTREDGGDARMLTREAALGEADRGDLFGDLVDACKG</sequence>
<evidence type="ECO:0000313" key="2">
    <source>
        <dbReference type="EMBL" id="GJE06349.1"/>
    </source>
</evidence>
<dbReference type="Proteomes" id="UP001055102">
    <property type="component" value="Unassembled WGS sequence"/>
</dbReference>
<feature type="region of interest" description="Disordered" evidence="1">
    <location>
        <begin position="959"/>
        <end position="1053"/>
    </location>
</feature>
<protein>
    <submittedName>
        <fullName evidence="2">Uncharacterized protein</fullName>
    </submittedName>
</protein>
<gene>
    <name evidence="2" type="ORF">AOPFMNJM_1665</name>
</gene>
<name>A0ABQ4SV38_9HYPH</name>